<accession>W8CTQ8</accession>
<keyword evidence="1" id="KW-0472">Membrane</keyword>
<protein>
    <submittedName>
        <fullName evidence="2">Uncharacterized protein</fullName>
    </submittedName>
</protein>
<keyword evidence="1" id="KW-1133">Transmembrane helix</keyword>
<evidence type="ECO:0000256" key="1">
    <source>
        <dbReference type="SAM" id="Phobius"/>
    </source>
</evidence>
<keyword evidence="2" id="KW-0614">Plasmid</keyword>
<evidence type="ECO:0000313" key="2">
    <source>
        <dbReference type="EMBL" id="AGO89152.1"/>
    </source>
</evidence>
<geneLocation type="plasmid" evidence="2">
    <name>pKpNDM1</name>
</geneLocation>
<organism evidence="2">
    <name type="scientific">Raoultella planticola</name>
    <name type="common">Klebsiella planticola</name>
    <dbReference type="NCBI Taxonomy" id="575"/>
    <lineage>
        <taxon>Bacteria</taxon>
        <taxon>Pseudomonadati</taxon>
        <taxon>Pseudomonadota</taxon>
        <taxon>Gammaproteobacteria</taxon>
        <taxon>Enterobacterales</taxon>
        <taxon>Enterobacteriaceae</taxon>
        <taxon>Klebsiella/Raoultella group</taxon>
        <taxon>Raoultella</taxon>
    </lineage>
</organism>
<name>W8CTQ8_RAOPL</name>
<dbReference type="EMBL" id="JX515588">
    <property type="protein sequence ID" value="AGO89152.1"/>
    <property type="molecule type" value="Genomic_DNA"/>
</dbReference>
<keyword evidence="1" id="KW-0812">Transmembrane</keyword>
<sequence>MLSFLLNPPGNPLKTAPYLWIEYLRFIIGVYFIAYRI</sequence>
<reference evidence="2" key="1">
    <citation type="journal article" date="2014" name="PLoS ONE">
        <title>Sequential Isolation in a Patient of Raoultella planticola and Escherichia coli Bearing a Novel ISCR1 Element Carrying blaNDM-1.</title>
        <authorList>
            <person name="Li J."/>
            <person name="Lan R."/>
            <person name="Xiong Y."/>
            <person name="Ye C."/>
            <person name="Yuan M."/>
            <person name="Liu X."/>
            <person name="Chen X."/>
            <person name="Yu D."/>
            <person name="Liu B."/>
            <person name="Lin W."/>
            <person name="Bai X."/>
            <person name="Wang Y."/>
            <person name="Sun Q."/>
            <person name="Wang Y."/>
            <person name="Zhao H."/>
            <person name="Meng Q."/>
            <person name="Chen Q."/>
            <person name="Zhao A."/>
            <person name="Xu J."/>
        </authorList>
    </citation>
    <scope>NUCLEOTIDE SEQUENCE</scope>
    <source>
        <strain evidence="2">KpNDM1</strain>
        <plasmid evidence="2">pKpNDM1</plasmid>
    </source>
</reference>
<feature type="transmembrane region" description="Helical" evidence="1">
    <location>
        <begin position="15"/>
        <end position="34"/>
    </location>
</feature>
<proteinExistence type="predicted"/>
<gene>
    <name evidence="2" type="ORF">pKpNDM1_00339</name>
</gene>
<dbReference type="AlphaFoldDB" id="W8CTQ8"/>